<name>A0ABS3YSV8_9BACT</name>
<dbReference type="Pfam" id="PF08309">
    <property type="entry name" value="LVIVD"/>
    <property type="match status" value="1"/>
</dbReference>
<protein>
    <recommendedName>
        <fullName evidence="4">LVIVD repeat-containing protein</fullName>
    </recommendedName>
</protein>
<dbReference type="InterPro" id="IPR013211">
    <property type="entry name" value="LVIVD"/>
</dbReference>
<keyword evidence="1" id="KW-0732">Signal</keyword>
<feature type="chain" id="PRO_5045088621" description="LVIVD repeat-containing protein" evidence="1">
    <location>
        <begin position="23"/>
        <end position="247"/>
    </location>
</feature>
<feature type="signal peptide" evidence="1">
    <location>
        <begin position="1"/>
        <end position="22"/>
    </location>
</feature>
<keyword evidence="3" id="KW-1185">Reference proteome</keyword>
<dbReference type="SUPFAM" id="SSF50998">
    <property type="entry name" value="Quinoprotein alcohol dehydrogenase-like"/>
    <property type="match status" value="1"/>
</dbReference>
<evidence type="ECO:0000313" key="3">
    <source>
        <dbReference type="Proteomes" id="UP000677244"/>
    </source>
</evidence>
<dbReference type="Proteomes" id="UP000677244">
    <property type="component" value="Unassembled WGS sequence"/>
</dbReference>
<proteinExistence type="predicted"/>
<organism evidence="2 3">
    <name type="scientific">Niastella soli</name>
    <dbReference type="NCBI Taxonomy" id="2821487"/>
    <lineage>
        <taxon>Bacteria</taxon>
        <taxon>Pseudomonadati</taxon>
        <taxon>Bacteroidota</taxon>
        <taxon>Chitinophagia</taxon>
        <taxon>Chitinophagales</taxon>
        <taxon>Chitinophagaceae</taxon>
        <taxon>Niastella</taxon>
    </lineage>
</organism>
<sequence length="247" mass="27431">MKKSLLYILLLAVIIGAIQCQKSSTSSTTNAGSGGSTARFAILGNYLYTVDRENLKMFNISNVADPVLKNTVHVGFEIETIYPFKDKLFIGSTSVVHIFSVDNPEEPRKLSTAISPEVIRRCDPVVAKDTVAYATLRTNSMCGGTQSVLAAYDIKDVTNPIQQATFPVSEPYGLGYADTALYVCDRYGLYVFNIQKAFAPQLVKQIPNEWYMDVIPFNNTLICQMQDGMNLFDITKRLEPTLITKIK</sequence>
<comment type="caution">
    <text evidence="2">The sequence shown here is derived from an EMBL/GenBank/DDBJ whole genome shotgun (WGS) entry which is preliminary data.</text>
</comment>
<dbReference type="EMBL" id="JAGHKO010000001">
    <property type="protein sequence ID" value="MBO9200978.1"/>
    <property type="molecule type" value="Genomic_DNA"/>
</dbReference>
<accession>A0ABS3YSV8</accession>
<dbReference type="RefSeq" id="WP_209139010.1">
    <property type="nucleotide sequence ID" value="NZ_JAGHKO010000001.1"/>
</dbReference>
<evidence type="ECO:0000256" key="1">
    <source>
        <dbReference type="SAM" id="SignalP"/>
    </source>
</evidence>
<gene>
    <name evidence="2" type="ORF">J7I42_11930</name>
</gene>
<evidence type="ECO:0008006" key="4">
    <source>
        <dbReference type="Google" id="ProtNLM"/>
    </source>
</evidence>
<evidence type="ECO:0000313" key="2">
    <source>
        <dbReference type="EMBL" id="MBO9200978.1"/>
    </source>
</evidence>
<reference evidence="2 3" key="1">
    <citation type="submission" date="2021-03" db="EMBL/GenBank/DDBJ databases">
        <title>Assistant Professor.</title>
        <authorList>
            <person name="Huq M.A."/>
        </authorList>
    </citation>
    <scope>NUCLEOTIDE SEQUENCE [LARGE SCALE GENOMIC DNA]</scope>
    <source>
        <strain evidence="2 3">MAH-29</strain>
    </source>
</reference>
<dbReference type="InterPro" id="IPR011047">
    <property type="entry name" value="Quinoprotein_ADH-like_sf"/>
</dbReference>